<comment type="caution">
    <text evidence="2">The sequence shown here is derived from an EMBL/GenBank/DDBJ whole genome shotgun (WGS) entry which is preliminary data.</text>
</comment>
<feature type="compositionally biased region" description="Acidic residues" evidence="1">
    <location>
        <begin position="34"/>
        <end position="47"/>
    </location>
</feature>
<evidence type="ECO:0000313" key="2">
    <source>
        <dbReference type="EMBL" id="KXT04742.1"/>
    </source>
</evidence>
<dbReference type="EMBL" id="LFZN01000018">
    <property type="protein sequence ID" value="KXT04742.1"/>
    <property type="molecule type" value="Genomic_DNA"/>
</dbReference>
<feature type="region of interest" description="Disordered" evidence="1">
    <location>
        <begin position="80"/>
        <end position="99"/>
    </location>
</feature>
<dbReference type="Proteomes" id="UP000070133">
    <property type="component" value="Unassembled WGS sequence"/>
</dbReference>
<protein>
    <submittedName>
        <fullName evidence="2">Uncharacterized protein</fullName>
    </submittedName>
</protein>
<proteinExistence type="predicted"/>
<organism evidence="2 3">
    <name type="scientific">Pseudocercospora eumusae</name>
    <dbReference type="NCBI Taxonomy" id="321146"/>
    <lineage>
        <taxon>Eukaryota</taxon>
        <taxon>Fungi</taxon>
        <taxon>Dikarya</taxon>
        <taxon>Ascomycota</taxon>
        <taxon>Pezizomycotina</taxon>
        <taxon>Dothideomycetes</taxon>
        <taxon>Dothideomycetidae</taxon>
        <taxon>Mycosphaerellales</taxon>
        <taxon>Mycosphaerellaceae</taxon>
        <taxon>Pseudocercospora</taxon>
    </lineage>
</organism>
<dbReference type="AlphaFoldDB" id="A0A139HQU1"/>
<evidence type="ECO:0000256" key="1">
    <source>
        <dbReference type="SAM" id="MobiDB-lite"/>
    </source>
</evidence>
<accession>A0A139HQU1</accession>
<feature type="compositionally biased region" description="Basic and acidic residues" evidence="1">
    <location>
        <begin position="80"/>
        <end position="91"/>
    </location>
</feature>
<keyword evidence="3" id="KW-1185">Reference proteome</keyword>
<evidence type="ECO:0000313" key="3">
    <source>
        <dbReference type="Proteomes" id="UP000070133"/>
    </source>
</evidence>
<reference evidence="2 3" key="1">
    <citation type="submission" date="2015-07" db="EMBL/GenBank/DDBJ databases">
        <title>Comparative genomics of the Sigatoka disease complex on banana suggests a link between parallel evolutionary changes in Pseudocercospora fijiensis and Pseudocercospora eumusae and increased virulence on the banana host.</title>
        <authorList>
            <person name="Chang T.-C."/>
            <person name="Salvucci A."/>
            <person name="Crous P.W."/>
            <person name="Stergiopoulos I."/>
        </authorList>
    </citation>
    <scope>NUCLEOTIDE SEQUENCE [LARGE SCALE GENOMIC DNA]</scope>
    <source>
        <strain evidence="2 3">CBS 114824</strain>
    </source>
</reference>
<gene>
    <name evidence="2" type="ORF">AC578_9691</name>
</gene>
<sequence>MRNSSLLWVPRTRSFLGGFRGLVPVHQIDFPFQVDDEDPMDDDDDDMSDKMKRSPRRRDIKVNWCMYFKIRRLSSTKQVRRDMRYERHTGSDEGSEIGL</sequence>
<name>A0A139HQU1_9PEZI</name>
<feature type="region of interest" description="Disordered" evidence="1">
    <location>
        <begin position="34"/>
        <end position="54"/>
    </location>
</feature>